<evidence type="ECO:0000259" key="3">
    <source>
        <dbReference type="PROSITE" id="PS51841"/>
    </source>
</evidence>
<dbReference type="SUPFAM" id="SSF74853">
    <property type="entry name" value="Lamin A/C globular tail domain"/>
    <property type="match status" value="1"/>
</dbReference>
<dbReference type="Proteomes" id="UP000808337">
    <property type="component" value="Unassembled WGS sequence"/>
</dbReference>
<keyword evidence="1" id="KW-0479">Metal-binding</keyword>
<dbReference type="InterPro" id="IPR008972">
    <property type="entry name" value="Cupredoxin"/>
</dbReference>
<dbReference type="InterPro" id="IPR001322">
    <property type="entry name" value="Lamin_tail_dom"/>
</dbReference>
<feature type="domain" description="LTD" evidence="3">
    <location>
        <begin position="14"/>
        <end position="129"/>
    </location>
</feature>
<dbReference type="GO" id="GO:0009055">
    <property type="term" value="F:electron transfer activity"/>
    <property type="evidence" value="ECO:0007669"/>
    <property type="project" value="InterPro"/>
</dbReference>
<dbReference type="InterPro" id="IPR036415">
    <property type="entry name" value="Lamin_tail_dom_sf"/>
</dbReference>
<dbReference type="InterPro" id="IPR000923">
    <property type="entry name" value="BlueCu_1"/>
</dbReference>
<name>A0A9D7SSB3_9BACT</name>
<dbReference type="Pfam" id="PF00932">
    <property type="entry name" value="LTD"/>
    <property type="match status" value="1"/>
</dbReference>
<evidence type="ECO:0000256" key="1">
    <source>
        <dbReference type="ARBA" id="ARBA00022723"/>
    </source>
</evidence>
<proteinExistence type="predicted"/>
<dbReference type="PROSITE" id="PS51841">
    <property type="entry name" value="LTD"/>
    <property type="match status" value="1"/>
</dbReference>
<dbReference type="AlphaFoldDB" id="A0A9D7SSB3"/>
<dbReference type="EMBL" id="JADKGY010000001">
    <property type="protein sequence ID" value="MBK9981361.1"/>
    <property type="molecule type" value="Genomic_DNA"/>
</dbReference>
<protein>
    <submittedName>
        <fullName evidence="4">Lamin tail domain-containing protein</fullName>
    </submittedName>
</protein>
<comment type="caution">
    <text evidence="4">The sequence shown here is derived from an EMBL/GenBank/DDBJ whole genome shotgun (WGS) entry which is preliminary data.</text>
</comment>
<gene>
    <name evidence="4" type="ORF">IPP15_02875</name>
</gene>
<dbReference type="SUPFAM" id="SSF49503">
    <property type="entry name" value="Cupredoxins"/>
    <property type="match status" value="1"/>
</dbReference>
<keyword evidence="2" id="KW-0186">Copper</keyword>
<dbReference type="Pfam" id="PF00127">
    <property type="entry name" value="Copper-bind"/>
    <property type="match status" value="1"/>
</dbReference>
<sequence>MHIKLYFLLFAFVTFLSIRTNAQIVINEISYNPPESGNDSLEYIEIYNAGTGHFDLTGWHFTAGVADTFPAIQLNGGDYFVTAISSRAMMNVFGINVHQWSGGALKNGGESIVLVDAAGNFVDSVAYKNIDPWPTEANGTGPSLELTDPSSDNNDGANWHASAGATGVTINGHEVLGTPGSENSGGGSTGGPAVTISVADFQFTPKNVVVAIGDSVRWINNEAIPHNVDGKQGVFSTNTNDFFSGAPAAGPWQFDYQFNNAGFNNYRCDLHFGGGMTGTVSVYDPTTYTDFPLELLRTTDGVNGVNLFKGVPTRVTGIVHGINFLPTGYSFYIINNNNTGINVFSFNPGTYTVTEGDLVTVSGTIDQFNGLLEIVPDDIHLVSSGNARIPPDLVANVSEEVEGSHIAFGPFTIDSIVATGTSGFNVYVEHVQGTKVLVRVDADSGIDQQAIEGSNFVRGVGTQFDPSSPFTSGYQILAFELQHVSAIPVLDQEAIHMTPNPADYTVAFKSDYNLSGIEIYSMDGKSIRNENVDGLYAQINVANMPIGLFVVKAITKQGIWTSLLSVIR</sequence>
<dbReference type="GO" id="GO:0005507">
    <property type="term" value="F:copper ion binding"/>
    <property type="evidence" value="ECO:0007669"/>
    <property type="project" value="InterPro"/>
</dbReference>
<organism evidence="4 5">
    <name type="scientific">Candidatus Opimibacter skivensis</name>
    <dbReference type="NCBI Taxonomy" id="2982028"/>
    <lineage>
        <taxon>Bacteria</taxon>
        <taxon>Pseudomonadati</taxon>
        <taxon>Bacteroidota</taxon>
        <taxon>Saprospiria</taxon>
        <taxon>Saprospirales</taxon>
        <taxon>Saprospiraceae</taxon>
        <taxon>Candidatus Opimibacter</taxon>
    </lineage>
</organism>
<evidence type="ECO:0000313" key="4">
    <source>
        <dbReference type="EMBL" id="MBK9981361.1"/>
    </source>
</evidence>
<evidence type="ECO:0000256" key="2">
    <source>
        <dbReference type="ARBA" id="ARBA00023008"/>
    </source>
</evidence>
<dbReference type="Gene3D" id="2.60.40.420">
    <property type="entry name" value="Cupredoxins - blue copper proteins"/>
    <property type="match status" value="1"/>
</dbReference>
<accession>A0A9D7SSB3</accession>
<evidence type="ECO:0000313" key="5">
    <source>
        <dbReference type="Proteomes" id="UP000808337"/>
    </source>
</evidence>
<reference evidence="4 5" key="1">
    <citation type="submission" date="2020-10" db="EMBL/GenBank/DDBJ databases">
        <title>Connecting structure to function with the recovery of over 1000 high-quality activated sludge metagenome-assembled genomes encoding full-length rRNA genes using long-read sequencing.</title>
        <authorList>
            <person name="Singleton C.M."/>
            <person name="Petriglieri F."/>
            <person name="Kristensen J.M."/>
            <person name="Kirkegaard R.H."/>
            <person name="Michaelsen T.Y."/>
            <person name="Andersen M.H."/>
            <person name="Karst S.M."/>
            <person name="Dueholm M.S."/>
            <person name="Nielsen P.H."/>
            <person name="Albertsen M."/>
        </authorList>
    </citation>
    <scope>NUCLEOTIDE SEQUENCE [LARGE SCALE GENOMIC DNA]</scope>
    <source>
        <strain evidence="4">Ribe_18-Q3-R11-54_MAXAC.273</strain>
    </source>
</reference>